<dbReference type="CDD" id="cd06135">
    <property type="entry name" value="Orn"/>
    <property type="match status" value="1"/>
</dbReference>
<dbReference type="GeneID" id="106745650"/>
<keyword evidence="3" id="KW-0378">Hydrolase</keyword>
<sequence length="224" mass="26267">MNITRGVRYLSKYLYRGIQRSLHNDYKMTSSALVTANDYGDDKYMVWLDMEMTGLDVENSHILEIACLITDEKLTSADDYLSIIIHQPNEVLENMTDWCKVQHKKTGLIAACQSSNITLKEAEVMTLKYLKNNIPSKVCPLAGNSVHIDRMFLRKYMPLVDDYLHYRIIDVSTIRELARRWHPSVYRAAPKKNYSHRAVHDVKDSINELYYYKEHCFYRNNKDS</sequence>
<dbReference type="GO" id="GO:0005739">
    <property type="term" value="C:mitochondrion"/>
    <property type="evidence" value="ECO:0007669"/>
    <property type="project" value="TreeGrafter"/>
</dbReference>
<dbReference type="PANTHER" id="PTHR11046:SF0">
    <property type="entry name" value="OLIGORIBONUCLEASE, MITOCHONDRIAL"/>
    <property type="match status" value="1"/>
</dbReference>
<dbReference type="KEGG" id="dqu:106745650"/>
<evidence type="ECO:0000256" key="2">
    <source>
        <dbReference type="ARBA" id="ARBA00022722"/>
    </source>
</evidence>
<keyword evidence="4" id="KW-0269">Exonuclease</keyword>
<dbReference type="GO" id="GO:0003676">
    <property type="term" value="F:nucleic acid binding"/>
    <property type="evidence" value="ECO:0007669"/>
    <property type="project" value="InterPro"/>
</dbReference>
<evidence type="ECO:0000256" key="4">
    <source>
        <dbReference type="ARBA" id="ARBA00022839"/>
    </source>
</evidence>
<organism evidence="7 8">
    <name type="scientific">Dinoponera quadriceps</name>
    <name type="common">South American ant</name>
    <dbReference type="NCBI Taxonomy" id="609295"/>
    <lineage>
        <taxon>Eukaryota</taxon>
        <taxon>Metazoa</taxon>
        <taxon>Ecdysozoa</taxon>
        <taxon>Arthropoda</taxon>
        <taxon>Hexapoda</taxon>
        <taxon>Insecta</taxon>
        <taxon>Pterygota</taxon>
        <taxon>Neoptera</taxon>
        <taxon>Endopterygota</taxon>
        <taxon>Hymenoptera</taxon>
        <taxon>Apocrita</taxon>
        <taxon>Aculeata</taxon>
        <taxon>Formicoidea</taxon>
        <taxon>Formicidae</taxon>
        <taxon>Ponerinae</taxon>
        <taxon>Ponerini</taxon>
        <taxon>Dinoponera</taxon>
    </lineage>
</organism>
<evidence type="ECO:0000259" key="6">
    <source>
        <dbReference type="SMART" id="SM00479"/>
    </source>
</evidence>
<name>A0A6P3XGA8_DINQU</name>
<dbReference type="Proteomes" id="UP000515204">
    <property type="component" value="Unplaced"/>
</dbReference>
<dbReference type="FunFam" id="3.30.420.10:FF:000003">
    <property type="entry name" value="Oligoribonuclease"/>
    <property type="match status" value="1"/>
</dbReference>
<gene>
    <name evidence="8" type="primary">LOC106745650</name>
</gene>
<dbReference type="Gene3D" id="3.30.420.10">
    <property type="entry name" value="Ribonuclease H-like superfamily/Ribonuclease H"/>
    <property type="match status" value="1"/>
</dbReference>
<evidence type="ECO:0000256" key="1">
    <source>
        <dbReference type="ARBA" id="ARBA00009921"/>
    </source>
</evidence>
<comment type="similarity">
    <text evidence="1">Belongs to the oligoribonuclease family.</text>
</comment>
<dbReference type="InterPro" id="IPR036397">
    <property type="entry name" value="RNaseH_sf"/>
</dbReference>
<evidence type="ECO:0000313" key="7">
    <source>
        <dbReference type="Proteomes" id="UP000515204"/>
    </source>
</evidence>
<dbReference type="RefSeq" id="XP_014476944.1">
    <property type="nucleotide sequence ID" value="XM_014621458.1"/>
</dbReference>
<dbReference type="OrthoDB" id="270189at2759"/>
<dbReference type="InterPro" id="IPR022894">
    <property type="entry name" value="Oligoribonuclease"/>
</dbReference>
<protein>
    <recommendedName>
        <fullName evidence="5">Probable oligoribonuclease</fullName>
    </recommendedName>
</protein>
<keyword evidence="2" id="KW-0540">Nuclease</keyword>
<dbReference type="GO" id="GO:0000175">
    <property type="term" value="F:3'-5'-RNA exonuclease activity"/>
    <property type="evidence" value="ECO:0007669"/>
    <property type="project" value="InterPro"/>
</dbReference>
<keyword evidence="7" id="KW-1185">Reference proteome</keyword>
<proteinExistence type="inferred from homology"/>
<dbReference type="InterPro" id="IPR013520">
    <property type="entry name" value="Ribonucl_H"/>
</dbReference>
<dbReference type="SMART" id="SM00479">
    <property type="entry name" value="EXOIII"/>
    <property type="match status" value="1"/>
</dbReference>
<evidence type="ECO:0000256" key="5">
    <source>
        <dbReference type="ARBA" id="ARBA00072681"/>
    </source>
</evidence>
<evidence type="ECO:0000256" key="3">
    <source>
        <dbReference type="ARBA" id="ARBA00022801"/>
    </source>
</evidence>
<dbReference type="NCBIfam" id="NF003765">
    <property type="entry name" value="PRK05359.1"/>
    <property type="match status" value="1"/>
</dbReference>
<dbReference type="PANTHER" id="PTHR11046">
    <property type="entry name" value="OLIGORIBONUCLEASE, MITOCHONDRIAL"/>
    <property type="match status" value="1"/>
</dbReference>
<dbReference type="AlphaFoldDB" id="A0A6P3XGA8"/>
<dbReference type="Pfam" id="PF00929">
    <property type="entry name" value="RNase_T"/>
    <property type="match status" value="1"/>
</dbReference>
<feature type="domain" description="Exonuclease" evidence="6">
    <location>
        <begin position="44"/>
        <end position="218"/>
    </location>
</feature>
<dbReference type="SUPFAM" id="SSF53098">
    <property type="entry name" value="Ribonuclease H-like"/>
    <property type="match status" value="1"/>
</dbReference>
<reference evidence="8" key="1">
    <citation type="submission" date="2025-08" db="UniProtKB">
        <authorList>
            <consortium name="RefSeq"/>
        </authorList>
    </citation>
    <scope>IDENTIFICATION</scope>
</reference>
<evidence type="ECO:0000313" key="8">
    <source>
        <dbReference type="RefSeq" id="XP_014476944.1"/>
    </source>
</evidence>
<dbReference type="InterPro" id="IPR012337">
    <property type="entry name" value="RNaseH-like_sf"/>
</dbReference>
<accession>A0A6P3XGA8</accession>